<protein>
    <submittedName>
        <fullName evidence="1">Uncharacterized protein</fullName>
    </submittedName>
</protein>
<evidence type="ECO:0000313" key="2">
    <source>
        <dbReference type="Proteomes" id="UP000053797"/>
    </source>
</evidence>
<sequence>MKKTFLLIGCICLVILIGIRIFQPSDEENRTSIWHDGDLVARQVGASMMNTVAVRQLAEQLPFSSELKQVDVEGESLRLVYEVTGKERQAWIGTDTGTLQVNQDFLKARLSKVLMHHTLVLFSTIPDLTNLEIYYTDPYSGADFTMDRKTFDAYTPTDIERATSSSRRFNRVVIDGYVLDASRRNTFFERFASRLRIQTN</sequence>
<dbReference type="OrthoDB" id="2352900at2"/>
<proteinExistence type="predicted"/>
<gene>
    <name evidence="1" type="ORF">AS033_13395</name>
</gene>
<dbReference type="AlphaFoldDB" id="A0A0V8GDA5"/>
<comment type="caution">
    <text evidence="1">The sequence shown here is derived from an EMBL/GenBank/DDBJ whole genome shotgun (WGS) entry which is preliminary data.</text>
</comment>
<accession>A0A0V8GDA5</accession>
<evidence type="ECO:0000313" key="1">
    <source>
        <dbReference type="EMBL" id="KSU48127.1"/>
    </source>
</evidence>
<dbReference type="EMBL" id="LNQL01000005">
    <property type="protein sequence ID" value="KSU48127.1"/>
    <property type="molecule type" value="Genomic_DNA"/>
</dbReference>
<dbReference type="Proteomes" id="UP000053797">
    <property type="component" value="Unassembled WGS sequence"/>
</dbReference>
<reference evidence="1 2" key="1">
    <citation type="journal article" date="2015" name="Int. J. Syst. Evol. Microbiol.">
        <title>Exiguobacterium enclense sp. nov., isolated from sediment.</title>
        <authorList>
            <person name="Dastager S.G."/>
            <person name="Mawlankar R."/>
            <person name="Sonalkar V.V."/>
            <person name="Thorat M.N."/>
            <person name="Mual P."/>
            <person name="Verma A."/>
            <person name="Krishnamurthi S."/>
            <person name="Tang S.K."/>
            <person name="Li W.J."/>
        </authorList>
    </citation>
    <scope>NUCLEOTIDE SEQUENCE [LARGE SCALE GENOMIC DNA]</scope>
    <source>
        <strain evidence="1 2">NIO-1109</strain>
    </source>
</reference>
<name>A0A0V8GDA5_9BACL</name>
<organism evidence="1 2">
    <name type="scientific">Exiguobacterium indicum</name>
    <dbReference type="NCBI Taxonomy" id="296995"/>
    <lineage>
        <taxon>Bacteria</taxon>
        <taxon>Bacillati</taxon>
        <taxon>Bacillota</taxon>
        <taxon>Bacilli</taxon>
        <taxon>Bacillales</taxon>
        <taxon>Bacillales Family XII. Incertae Sedis</taxon>
        <taxon>Exiguobacterium</taxon>
    </lineage>
</organism>